<keyword evidence="2" id="KW-1185">Reference proteome</keyword>
<dbReference type="Proteomes" id="UP001516400">
    <property type="component" value="Unassembled WGS sequence"/>
</dbReference>
<evidence type="ECO:0008006" key="3">
    <source>
        <dbReference type="Google" id="ProtNLM"/>
    </source>
</evidence>
<accession>A0ABD2MI56</accession>
<organism evidence="1 2">
    <name type="scientific">Cryptolaemus montrouzieri</name>
    <dbReference type="NCBI Taxonomy" id="559131"/>
    <lineage>
        <taxon>Eukaryota</taxon>
        <taxon>Metazoa</taxon>
        <taxon>Ecdysozoa</taxon>
        <taxon>Arthropoda</taxon>
        <taxon>Hexapoda</taxon>
        <taxon>Insecta</taxon>
        <taxon>Pterygota</taxon>
        <taxon>Neoptera</taxon>
        <taxon>Endopterygota</taxon>
        <taxon>Coleoptera</taxon>
        <taxon>Polyphaga</taxon>
        <taxon>Cucujiformia</taxon>
        <taxon>Coccinelloidea</taxon>
        <taxon>Coccinellidae</taxon>
        <taxon>Scymninae</taxon>
        <taxon>Scymnini</taxon>
        <taxon>Cryptolaemus</taxon>
    </lineage>
</organism>
<evidence type="ECO:0000313" key="2">
    <source>
        <dbReference type="Proteomes" id="UP001516400"/>
    </source>
</evidence>
<dbReference type="EMBL" id="JABFTP020000001">
    <property type="protein sequence ID" value="KAL3266047.1"/>
    <property type="molecule type" value="Genomic_DNA"/>
</dbReference>
<reference evidence="1 2" key="1">
    <citation type="journal article" date="2021" name="BMC Biol.">
        <title>Horizontally acquired antibacterial genes associated with adaptive radiation of ladybird beetles.</title>
        <authorList>
            <person name="Li H.S."/>
            <person name="Tang X.F."/>
            <person name="Huang Y.H."/>
            <person name="Xu Z.Y."/>
            <person name="Chen M.L."/>
            <person name="Du X.Y."/>
            <person name="Qiu B.Y."/>
            <person name="Chen P.T."/>
            <person name="Zhang W."/>
            <person name="Slipinski A."/>
            <person name="Escalona H.E."/>
            <person name="Waterhouse R.M."/>
            <person name="Zwick A."/>
            <person name="Pang H."/>
        </authorList>
    </citation>
    <scope>NUCLEOTIDE SEQUENCE [LARGE SCALE GENOMIC DNA]</scope>
    <source>
        <strain evidence="1">SYSU2018</strain>
    </source>
</reference>
<name>A0ABD2MI56_9CUCU</name>
<comment type="caution">
    <text evidence="1">The sequence shown here is derived from an EMBL/GenBank/DDBJ whole genome shotgun (WGS) entry which is preliminary data.</text>
</comment>
<evidence type="ECO:0000313" key="1">
    <source>
        <dbReference type="EMBL" id="KAL3266047.1"/>
    </source>
</evidence>
<protein>
    <recommendedName>
        <fullName evidence="3">Reverse transcriptase</fullName>
    </recommendedName>
</protein>
<feature type="non-terminal residue" evidence="1">
    <location>
        <position position="97"/>
    </location>
</feature>
<proteinExistence type="predicted"/>
<dbReference type="AlphaFoldDB" id="A0ABD2MI56"/>
<gene>
    <name evidence="1" type="ORF">HHI36_010234</name>
</gene>
<sequence length="97" mass="11661">MHRLEIKILKTLESLDRYFSANNLVLNVAKTNVLLFENRAVERMWINYQNTLIEYVENSVFLGICLDRRLDWKEHIDNLAKNISRFYYALRVIARNL</sequence>